<dbReference type="Proteomes" id="UP001642360">
    <property type="component" value="Unassembled WGS sequence"/>
</dbReference>
<dbReference type="AlphaFoldDB" id="A0ABC8UQ20"/>
<accession>A0ABC8UQ20</accession>
<evidence type="ECO:0000313" key="2">
    <source>
        <dbReference type="EMBL" id="CAK9183074.1"/>
    </source>
</evidence>
<dbReference type="PANTHER" id="PTHR31541">
    <property type="entry name" value="B3 DOMAIN PLANT PROTEIN-RELATED"/>
    <property type="match status" value="1"/>
</dbReference>
<evidence type="ECO:0000256" key="1">
    <source>
        <dbReference type="SAM" id="MobiDB-lite"/>
    </source>
</evidence>
<keyword evidence="3" id="KW-1185">Reference proteome</keyword>
<feature type="region of interest" description="Disordered" evidence="1">
    <location>
        <begin position="353"/>
        <end position="388"/>
    </location>
</feature>
<dbReference type="EMBL" id="CAUOFW020008502">
    <property type="protein sequence ID" value="CAK9183074.1"/>
    <property type="molecule type" value="Genomic_DNA"/>
</dbReference>
<reference evidence="2 3" key="1">
    <citation type="submission" date="2024-02" db="EMBL/GenBank/DDBJ databases">
        <authorList>
            <person name="Vignale AGUSTIN F."/>
            <person name="Sosa J E."/>
            <person name="Modenutti C."/>
        </authorList>
    </citation>
    <scope>NUCLEOTIDE SEQUENCE [LARGE SCALE GENOMIC DNA]</scope>
</reference>
<feature type="region of interest" description="Disordered" evidence="1">
    <location>
        <begin position="123"/>
        <end position="156"/>
    </location>
</feature>
<name>A0ABC8UQ20_9AQUA</name>
<gene>
    <name evidence="2" type="ORF">ILEXP_LOCUS53308</name>
</gene>
<sequence length="426" mass="48259">MGGLPETILLDDEREFLKGRNGDNNVAAVEVRLIDPLLQPTLFITDSFTLSSSKSERKKQDSESDKEMQDGEDILAKPLVTIEDVIHIKSAPWWTPMDFMARVGSVARVKLEEREKLVEERVKNMNPSATDSVPDHSKSERKIQDSGKEMQDGKDIPANPLVTIEDVIGIKPEPWWTPMDYMATVASIAGFKLEEQEKLEEERVKNMSPNSTDSVLDHSNGQRLKIMDDLNLSTVSRPLDVSKGGENLKEQMTSETPVTTNPESFSHSNADRYLKVRPPWGPLDISRGENFRKQKSLENAITTLPECSPLSKDKRKMIMVETEEYFLGWSPSSEKIAKSYQISSRVVKRLRFKNDDDDDDDHSKATEKKNRNKIGRPMVLDHGPNPPPSLPIEFRERIRDMGGSPETIVLVIQKALYWTDVNDAQN</sequence>
<evidence type="ECO:0000313" key="3">
    <source>
        <dbReference type="Proteomes" id="UP001642360"/>
    </source>
</evidence>
<comment type="caution">
    <text evidence="2">The sequence shown here is derived from an EMBL/GenBank/DDBJ whole genome shotgun (WGS) entry which is preliminary data.</text>
</comment>
<dbReference type="PANTHER" id="PTHR31541:SF25">
    <property type="entry name" value="GAMMA-GLIADIN B"/>
    <property type="match status" value="1"/>
</dbReference>
<organism evidence="2 3">
    <name type="scientific">Ilex paraguariensis</name>
    <name type="common">yerba mate</name>
    <dbReference type="NCBI Taxonomy" id="185542"/>
    <lineage>
        <taxon>Eukaryota</taxon>
        <taxon>Viridiplantae</taxon>
        <taxon>Streptophyta</taxon>
        <taxon>Embryophyta</taxon>
        <taxon>Tracheophyta</taxon>
        <taxon>Spermatophyta</taxon>
        <taxon>Magnoliopsida</taxon>
        <taxon>eudicotyledons</taxon>
        <taxon>Gunneridae</taxon>
        <taxon>Pentapetalae</taxon>
        <taxon>asterids</taxon>
        <taxon>campanulids</taxon>
        <taxon>Aquifoliales</taxon>
        <taxon>Aquifoliaceae</taxon>
        <taxon>Ilex</taxon>
    </lineage>
</organism>
<feature type="compositionally biased region" description="Basic and acidic residues" evidence="1">
    <location>
        <begin position="133"/>
        <end position="155"/>
    </location>
</feature>
<protein>
    <submittedName>
        <fullName evidence="2">Uncharacterized protein</fullName>
    </submittedName>
</protein>
<dbReference type="InterPro" id="IPR005508">
    <property type="entry name" value="At2g31720-like"/>
</dbReference>
<proteinExistence type="predicted"/>